<dbReference type="SMART" id="SM00280">
    <property type="entry name" value="KAZAL"/>
    <property type="match status" value="3"/>
</dbReference>
<feature type="domain" description="Kazal-like" evidence="2">
    <location>
        <begin position="23"/>
        <end position="73"/>
    </location>
</feature>
<feature type="chain" id="PRO_5036826585" evidence="1">
    <location>
        <begin position="21"/>
        <end position="167"/>
    </location>
</feature>
<feature type="signal peptide" evidence="1">
    <location>
        <begin position="1"/>
        <end position="20"/>
    </location>
</feature>
<dbReference type="InterPro" id="IPR036058">
    <property type="entry name" value="Kazal_dom_sf"/>
</dbReference>
<keyword evidence="3" id="KW-1185">Reference proteome</keyword>
<dbReference type="WBParaSite" id="PSU_v2.g1854.t1">
    <property type="protein sequence ID" value="PSU_v2.g1854.t1"/>
    <property type="gene ID" value="PSU_v2.g1854"/>
</dbReference>
<dbReference type="AlphaFoldDB" id="A0A914YGT9"/>
<evidence type="ECO:0000313" key="3">
    <source>
        <dbReference type="Proteomes" id="UP000887577"/>
    </source>
</evidence>
<dbReference type="SUPFAM" id="SSF100895">
    <property type="entry name" value="Kazal-type serine protease inhibitors"/>
    <property type="match status" value="3"/>
</dbReference>
<dbReference type="Proteomes" id="UP000887577">
    <property type="component" value="Unplaced"/>
</dbReference>
<dbReference type="InterPro" id="IPR002350">
    <property type="entry name" value="Kazal_dom"/>
</dbReference>
<sequence>MTNNKVVLIFVFNFFRLFEALNFTLAGKCSCPMKIDPVCGSVSGIHYTFMNQCVLNCTQSTKPEVLYHYDGVCCRLEHCKPFESPVCDQYGRVYSSRCLFNQAQCVELRQKNRHLKLDMNSPNCQCIKQCPSQTSMQQASSPVCDTNGFTHTTLCSFLNAKCIAKMV</sequence>
<dbReference type="Pfam" id="PF07648">
    <property type="entry name" value="Kazal_2"/>
    <property type="match status" value="2"/>
</dbReference>
<evidence type="ECO:0000259" key="2">
    <source>
        <dbReference type="PROSITE" id="PS51465"/>
    </source>
</evidence>
<reference evidence="4" key="1">
    <citation type="submission" date="2022-11" db="UniProtKB">
        <authorList>
            <consortium name="WormBaseParasite"/>
        </authorList>
    </citation>
    <scope>IDENTIFICATION</scope>
</reference>
<proteinExistence type="predicted"/>
<accession>A0A914YGT9</accession>
<evidence type="ECO:0000313" key="4">
    <source>
        <dbReference type="WBParaSite" id="PSU_v2.g1854.t1"/>
    </source>
</evidence>
<dbReference type="PROSITE" id="PS51465">
    <property type="entry name" value="KAZAL_2"/>
    <property type="match status" value="1"/>
</dbReference>
<protein>
    <submittedName>
        <fullName evidence="4">Kazal-like domain-containing protein</fullName>
    </submittedName>
</protein>
<evidence type="ECO:0000256" key="1">
    <source>
        <dbReference type="SAM" id="SignalP"/>
    </source>
</evidence>
<keyword evidence="1" id="KW-0732">Signal</keyword>
<dbReference type="Gene3D" id="3.30.60.30">
    <property type="match status" value="2"/>
</dbReference>
<organism evidence="3 4">
    <name type="scientific">Panagrolaimus superbus</name>
    <dbReference type="NCBI Taxonomy" id="310955"/>
    <lineage>
        <taxon>Eukaryota</taxon>
        <taxon>Metazoa</taxon>
        <taxon>Ecdysozoa</taxon>
        <taxon>Nematoda</taxon>
        <taxon>Chromadorea</taxon>
        <taxon>Rhabditida</taxon>
        <taxon>Tylenchina</taxon>
        <taxon>Panagrolaimomorpha</taxon>
        <taxon>Panagrolaimoidea</taxon>
        <taxon>Panagrolaimidae</taxon>
        <taxon>Panagrolaimus</taxon>
    </lineage>
</organism>
<name>A0A914YGT9_9BILA</name>